<reference evidence="1" key="2">
    <citation type="journal article" date="2015" name="Fish Shellfish Immunol.">
        <title>Early steps in the European eel (Anguilla anguilla)-Vibrio vulnificus interaction in the gills: Role of the RtxA13 toxin.</title>
        <authorList>
            <person name="Callol A."/>
            <person name="Pajuelo D."/>
            <person name="Ebbesson L."/>
            <person name="Teles M."/>
            <person name="MacKenzie S."/>
            <person name="Amaro C."/>
        </authorList>
    </citation>
    <scope>NUCLEOTIDE SEQUENCE</scope>
</reference>
<accession>A0A0E9TKJ4</accession>
<reference evidence="1" key="1">
    <citation type="submission" date="2014-11" db="EMBL/GenBank/DDBJ databases">
        <authorList>
            <person name="Amaro Gonzalez C."/>
        </authorList>
    </citation>
    <scope>NUCLEOTIDE SEQUENCE</scope>
</reference>
<evidence type="ECO:0000313" key="1">
    <source>
        <dbReference type="EMBL" id="JAH53233.1"/>
    </source>
</evidence>
<organism evidence="1">
    <name type="scientific">Anguilla anguilla</name>
    <name type="common">European freshwater eel</name>
    <name type="synonym">Muraena anguilla</name>
    <dbReference type="NCBI Taxonomy" id="7936"/>
    <lineage>
        <taxon>Eukaryota</taxon>
        <taxon>Metazoa</taxon>
        <taxon>Chordata</taxon>
        <taxon>Craniata</taxon>
        <taxon>Vertebrata</taxon>
        <taxon>Euteleostomi</taxon>
        <taxon>Actinopterygii</taxon>
        <taxon>Neopterygii</taxon>
        <taxon>Teleostei</taxon>
        <taxon>Anguilliformes</taxon>
        <taxon>Anguillidae</taxon>
        <taxon>Anguilla</taxon>
    </lineage>
</organism>
<name>A0A0E9TKJ4_ANGAN</name>
<dbReference type="EMBL" id="GBXM01055344">
    <property type="protein sequence ID" value="JAH53233.1"/>
    <property type="molecule type" value="Transcribed_RNA"/>
</dbReference>
<proteinExistence type="predicted"/>
<protein>
    <submittedName>
        <fullName evidence="1">Uncharacterized protein</fullName>
    </submittedName>
</protein>
<sequence>MLASIPVVLRFF</sequence>